<feature type="compositionally biased region" description="Low complexity" evidence="1">
    <location>
        <begin position="112"/>
        <end position="128"/>
    </location>
</feature>
<dbReference type="FunCoup" id="A0A5J5ERP2">
    <property type="interactions" value="98"/>
</dbReference>
<accession>A0A5J5ERP2</accession>
<feature type="region of interest" description="Disordered" evidence="1">
    <location>
        <begin position="1"/>
        <end position="128"/>
    </location>
</feature>
<sequence length="128" mass="14099">MTRTHKANDIPHNIPKEQLPEELQDGPLPKFFAKHGFIDQPPTKIKKAGGGKFNWGPTGAETEDIEGEFSTFKPRRRSNSMSHPEDRLTSKFEQNEPEPVFEEEANPPEPTTPNDSAASGTSASSAQA</sequence>
<feature type="compositionally biased region" description="Basic and acidic residues" evidence="1">
    <location>
        <begin position="1"/>
        <end position="19"/>
    </location>
</feature>
<dbReference type="InParanoid" id="A0A5J5ERP2"/>
<dbReference type="AlphaFoldDB" id="A0A5J5ERP2"/>
<organism evidence="2 3">
    <name type="scientific">Sphaerosporella brunnea</name>
    <dbReference type="NCBI Taxonomy" id="1250544"/>
    <lineage>
        <taxon>Eukaryota</taxon>
        <taxon>Fungi</taxon>
        <taxon>Dikarya</taxon>
        <taxon>Ascomycota</taxon>
        <taxon>Pezizomycotina</taxon>
        <taxon>Pezizomycetes</taxon>
        <taxon>Pezizales</taxon>
        <taxon>Pyronemataceae</taxon>
        <taxon>Sphaerosporella</taxon>
    </lineage>
</organism>
<evidence type="ECO:0008006" key="4">
    <source>
        <dbReference type="Google" id="ProtNLM"/>
    </source>
</evidence>
<protein>
    <recommendedName>
        <fullName evidence="4">Hyaluronan/mRNA-binding protein domain-containing protein</fullName>
    </recommendedName>
</protein>
<reference evidence="2 3" key="1">
    <citation type="submission" date="2019-09" db="EMBL/GenBank/DDBJ databases">
        <title>Draft genome of the ectomycorrhizal ascomycete Sphaerosporella brunnea.</title>
        <authorList>
            <consortium name="DOE Joint Genome Institute"/>
            <person name="Benucci G.M."/>
            <person name="Marozzi G."/>
            <person name="Antonielli L."/>
            <person name="Sanchez S."/>
            <person name="Marco P."/>
            <person name="Wang X."/>
            <person name="Falini L.B."/>
            <person name="Barry K."/>
            <person name="Haridas S."/>
            <person name="Lipzen A."/>
            <person name="Labutti K."/>
            <person name="Grigoriev I.V."/>
            <person name="Murat C."/>
            <person name="Martin F."/>
            <person name="Albertini E."/>
            <person name="Donnini D."/>
            <person name="Bonito G."/>
        </authorList>
    </citation>
    <scope>NUCLEOTIDE SEQUENCE [LARGE SCALE GENOMIC DNA]</scope>
    <source>
        <strain evidence="2 3">Sb_GMNB300</strain>
    </source>
</reference>
<feature type="compositionally biased region" description="Basic and acidic residues" evidence="1">
    <location>
        <begin position="83"/>
        <end position="94"/>
    </location>
</feature>
<name>A0A5J5ERP2_9PEZI</name>
<gene>
    <name evidence="2" type="ORF">FN846DRAFT_137173</name>
</gene>
<keyword evidence="3" id="KW-1185">Reference proteome</keyword>
<proteinExistence type="predicted"/>
<dbReference type="OrthoDB" id="2122308at2759"/>
<evidence type="ECO:0000313" key="2">
    <source>
        <dbReference type="EMBL" id="KAA8900638.1"/>
    </source>
</evidence>
<evidence type="ECO:0000256" key="1">
    <source>
        <dbReference type="SAM" id="MobiDB-lite"/>
    </source>
</evidence>
<comment type="caution">
    <text evidence="2">The sequence shown here is derived from an EMBL/GenBank/DDBJ whole genome shotgun (WGS) entry which is preliminary data.</text>
</comment>
<dbReference type="EMBL" id="VXIS01000151">
    <property type="protein sequence ID" value="KAA8900638.1"/>
    <property type="molecule type" value="Genomic_DNA"/>
</dbReference>
<dbReference type="Proteomes" id="UP000326924">
    <property type="component" value="Unassembled WGS sequence"/>
</dbReference>
<evidence type="ECO:0000313" key="3">
    <source>
        <dbReference type="Proteomes" id="UP000326924"/>
    </source>
</evidence>
<feature type="compositionally biased region" description="Acidic residues" evidence="1">
    <location>
        <begin position="95"/>
        <end position="106"/>
    </location>
</feature>